<evidence type="ECO:0000313" key="4">
    <source>
        <dbReference type="Proteomes" id="UP000813463"/>
    </source>
</evidence>
<gene>
    <name evidence="5" type="primary">LOC110786481</name>
</gene>
<evidence type="ECO:0000256" key="2">
    <source>
        <dbReference type="SAM" id="MobiDB-lite"/>
    </source>
</evidence>
<dbReference type="GO" id="GO:0003964">
    <property type="term" value="F:RNA-directed DNA polymerase activity"/>
    <property type="evidence" value="ECO:0007669"/>
    <property type="project" value="UniProtKB-KW"/>
</dbReference>
<reference evidence="4" key="1">
    <citation type="journal article" date="2021" name="Nat. Commun.">
        <title>Genomic analyses provide insights into spinach domestication and the genetic basis of agronomic traits.</title>
        <authorList>
            <person name="Cai X."/>
            <person name="Sun X."/>
            <person name="Xu C."/>
            <person name="Sun H."/>
            <person name="Wang X."/>
            <person name="Ge C."/>
            <person name="Zhang Z."/>
            <person name="Wang Q."/>
            <person name="Fei Z."/>
            <person name="Jiao C."/>
            <person name="Wang Q."/>
        </authorList>
    </citation>
    <scope>NUCLEOTIDE SEQUENCE [LARGE SCALE GENOMIC DNA]</scope>
    <source>
        <strain evidence="4">cv. Varoflay</strain>
    </source>
</reference>
<dbReference type="InterPro" id="IPR021109">
    <property type="entry name" value="Peptidase_aspartic_dom_sf"/>
</dbReference>
<dbReference type="SUPFAM" id="SSF56672">
    <property type="entry name" value="DNA/RNA polymerases"/>
    <property type="match status" value="1"/>
</dbReference>
<feature type="region of interest" description="Disordered" evidence="2">
    <location>
        <begin position="261"/>
        <end position="282"/>
    </location>
</feature>
<evidence type="ECO:0000256" key="1">
    <source>
        <dbReference type="SAM" id="Coils"/>
    </source>
</evidence>
<dbReference type="Gene3D" id="3.10.10.10">
    <property type="entry name" value="HIV Type 1 Reverse Transcriptase, subunit A, domain 1"/>
    <property type="match status" value="1"/>
</dbReference>
<reference evidence="5" key="2">
    <citation type="submission" date="2025-08" db="UniProtKB">
        <authorList>
            <consortium name="RefSeq"/>
        </authorList>
    </citation>
    <scope>IDENTIFICATION</scope>
    <source>
        <tissue evidence="5">Leaf</tissue>
    </source>
</reference>
<dbReference type="Gene3D" id="2.40.70.10">
    <property type="entry name" value="Acid Proteases"/>
    <property type="match status" value="1"/>
</dbReference>
<proteinExistence type="predicted"/>
<feature type="domain" description="Reverse transcriptase" evidence="3">
    <location>
        <begin position="606"/>
        <end position="785"/>
    </location>
</feature>
<dbReference type="GeneID" id="110786481"/>
<sequence>MEEHLKQLEEKLLEQAQRVENQSVQLEDQSKKIDGLMTVLLEMKNQMKDSSADTNRHQTTREGNSAKTFGYNPKLSFPKFDGTNSRVWIKKCSRYFSLCNVSDEHKVDLASLNMVDKAEKWVTSYLSMKRNVDWGEFCLDLSARFKDVRGSNTVEQFNKLQQTDTIEAYLDSFEDLKSDVLNVHHDLPEDFVLESFIGGLNATVKPFVKAFKPTTIAEAVEFARLQEEQTTALSQKLYTPRSTYSSQKAIQAIPLNTNKPTNSSLPALLPTPNTKPTSLTKYNPRYVKNSRHIPADVRADKIAKGLCYYCDAPYDRSHKCQFKEPQLFTVEISSSNEDKSSDTSEEEQDYLDDTGVTEPILSLNALSGNQNFQTMRVKGHRQSKVFHVLIDSGSTHNFLDLDLAKKMGCMIESIPSQAVTVADGNHLACQHVCKGFTWEMQGKVFTADVMLITLGGCDMVLGVQWLATLGSICWDFKALLMEFRLGDCQFVLRGIHPQKVKVVEGAPSAKLFSSAVQLCILQVREVDFVSVAPKASLQQQQDSSSLEKLKEQFKDIFADPDELPPHRGVFDHTIPLEPNARPVNIRPYRYPLKQRDVIEQLIQDMLERGVIQNSSSPFASPVVLVGKKDGTWRLCVDYRELNNKTIKNKFPIPVIDELIDELASATVFSKLDLRAGYHQLRVHDQDVYKTAFKTHSGHFEFLVMPFGLTNAPASFQSWMYSVFKPLLRKCVLVFFDDILVYSKTQAEHWRHLKQVFELMRLHKMFAKASKCSFAIDKVEYLGHLFLPREWKQIQVRLLQLRVGLCLKQSKN</sequence>
<protein>
    <recommendedName>
        <fullName evidence="3">Reverse transcriptase domain-containing protein</fullName>
    </recommendedName>
</protein>
<feature type="region of interest" description="Disordered" evidence="2">
    <location>
        <begin position="47"/>
        <end position="67"/>
    </location>
</feature>
<dbReference type="CDD" id="cd00303">
    <property type="entry name" value="retropepsin_like"/>
    <property type="match status" value="1"/>
</dbReference>
<dbReference type="InterPro" id="IPR043502">
    <property type="entry name" value="DNA/RNA_pol_sf"/>
</dbReference>
<dbReference type="SUPFAM" id="SSF50630">
    <property type="entry name" value="Acid proteases"/>
    <property type="match status" value="1"/>
</dbReference>
<name>A0A9R0JTS0_SPIOL</name>
<dbReference type="InterPro" id="IPR005162">
    <property type="entry name" value="Retrotrans_gag_dom"/>
</dbReference>
<dbReference type="AlphaFoldDB" id="A0A9R0JTS0"/>
<organism evidence="4 5">
    <name type="scientific">Spinacia oleracea</name>
    <name type="common">Spinach</name>
    <dbReference type="NCBI Taxonomy" id="3562"/>
    <lineage>
        <taxon>Eukaryota</taxon>
        <taxon>Viridiplantae</taxon>
        <taxon>Streptophyta</taxon>
        <taxon>Embryophyta</taxon>
        <taxon>Tracheophyta</taxon>
        <taxon>Spermatophyta</taxon>
        <taxon>Magnoliopsida</taxon>
        <taxon>eudicotyledons</taxon>
        <taxon>Gunneridae</taxon>
        <taxon>Pentapetalae</taxon>
        <taxon>Caryophyllales</taxon>
        <taxon>Chenopodiaceae</taxon>
        <taxon>Chenopodioideae</taxon>
        <taxon>Anserineae</taxon>
        <taxon>Spinacia</taxon>
    </lineage>
</organism>
<dbReference type="PANTHER" id="PTHR24559">
    <property type="entry name" value="TRANSPOSON TY3-I GAG-POL POLYPROTEIN"/>
    <property type="match status" value="1"/>
</dbReference>
<dbReference type="KEGG" id="soe:110786481"/>
<dbReference type="Proteomes" id="UP000813463">
    <property type="component" value="Chromosome 6"/>
</dbReference>
<dbReference type="Pfam" id="PF08284">
    <property type="entry name" value="RVP_2"/>
    <property type="match status" value="1"/>
</dbReference>
<dbReference type="GO" id="GO:0008233">
    <property type="term" value="F:peptidase activity"/>
    <property type="evidence" value="ECO:0007669"/>
    <property type="project" value="UniProtKB-KW"/>
</dbReference>
<dbReference type="RefSeq" id="XP_021846729.2">
    <property type="nucleotide sequence ID" value="XM_021991037.2"/>
</dbReference>
<dbReference type="Gene3D" id="3.30.70.270">
    <property type="match status" value="1"/>
</dbReference>
<dbReference type="InterPro" id="IPR053134">
    <property type="entry name" value="RNA-dir_DNA_polymerase"/>
</dbReference>
<keyword evidence="4" id="KW-1185">Reference proteome</keyword>
<feature type="compositionally biased region" description="Basic and acidic residues" evidence="2">
    <location>
        <begin position="47"/>
        <end position="60"/>
    </location>
</feature>
<dbReference type="InterPro" id="IPR043128">
    <property type="entry name" value="Rev_trsase/Diguanyl_cyclase"/>
</dbReference>
<feature type="coiled-coil region" evidence="1">
    <location>
        <begin position="2"/>
        <end position="29"/>
    </location>
</feature>
<dbReference type="GO" id="GO:0004519">
    <property type="term" value="F:endonuclease activity"/>
    <property type="evidence" value="ECO:0007669"/>
    <property type="project" value="UniProtKB-KW"/>
</dbReference>
<evidence type="ECO:0000259" key="3">
    <source>
        <dbReference type="PROSITE" id="PS50878"/>
    </source>
</evidence>
<evidence type="ECO:0000313" key="5">
    <source>
        <dbReference type="RefSeq" id="XP_021846729.2"/>
    </source>
</evidence>
<dbReference type="Pfam" id="PF03732">
    <property type="entry name" value="Retrotrans_gag"/>
    <property type="match status" value="1"/>
</dbReference>
<feature type="compositionally biased region" description="Polar residues" evidence="2">
    <location>
        <begin position="261"/>
        <end position="281"/>
    </location>
</feature>
<accession>A0A9R0JTS0</accession>
<dbReference type="CDD" id="cd01647">
    <property type="entry name" value="RT_LTR"/>
    <property type="match status" value="1"/>
</dbReference>
<keyword evidence="1" id="KW-0175">Coiled coil</keyword>
<dbReference type="Pfam" id="PF00078">
    <property type="entry name" value="RVT_1"/>
    <property type="match status" value="1"/>
</dbReference>
<dbReference type="GO" id="GO:0006508">
    <property type="term" value="P:proteolysis"/>
    <property type="evidence" value="ECO:0007669"/>
    <property type="project" value="UniProtKB-KW"/>
</dbReference>
<dbReference type="InterPro" id="IPR000477">
    <property type="entry name" value="RT_dom"/>
</dbReference>
<dbReference type="PANTHER" id="PTHR24559:SF450">
    <property type="entry name" value="RNA-DIRECTED DNA POLYMERASE HOMOLOG"/>
    <property type="match status" value="1"/>
</dbReference>
<dbReference type="PROSITE" id="PS50878">
    <property type="entry name" value="RT_POL"/>
    <property type="match status" value="1"/>
</dbReference>